<dbReference type="Pfam" id="PF01408">
    <property type="entry name" value="GFO_IDH_MocA"/>
    <property type="match status" value="1"/>
</dbReference>
<reference evidence="6" key="1">
    <citation type="submission" date="2020-11" db="EMBL/GenBank/DDBJ databases">
        <title>Nocardia NEAU-351.nov., a novel actinomycete isolated from the cow dung.</title>
        <authorList>
            <person name="Zhang X."/>
        </authorList>
    </citation>
    <scope>NUCLEOTIDE SEQUENCE</scope>
    <source>
        <strain evidence="6">NEAU-351</strain>
    </source>
</reference>
<dbReference type="Pfam" id="PF22725">
    <property type="entry name" value="GFO_IDH_MocA_C3"/>
    <property type="match status" value="1"/>
</dbReference>
<feature type="region of interest" description="Disordered" evidence="3">
    <location>
        <begin position="335"/>
        <end position="354"/>
    </location>
</feature>
<comment type="caution">
    <text evidence="6">The sequence shown here is derived from an EMBL/GenBank/DDBJ whole genome shotgun (WGS) entry which is preliminary data.</text>
</comment>
<comment type="similarity">
    <text evidence="1">Belongs to the Gfo/Idh/MocA family.</text>
</comment>
<feature type="domain" description="Gfo/Idh/MocA-like oxidoreductase N-terminal" evidence="4">
    <location>
        <begin position="8"/>
        <end position="124"/>
    </location>
</feature>
<keyword evidence="7" id="KW-1185">Reference proteome</keyword>
<protein>
    <submittedName>
        <fullName evidence="6">Gfo/Idh/MocA family oxidoreductase</fullName>
    </submittedName>
</protein>
<dbReference type="SUPFAM" id="SSF51735">
    <property type="entry name" value="NAD(P)-binding Rossmann-fold domains"/>
    <property type="match status" value="1"/>
</dbReference>
<gene>
    <name evidence="6" type="ORF">IT779_36715</name>
</gene>
<proteinExistence type="inferred from homology"/>
<dbReference type="GO" id="GO:0000166">
    <property type="term" value="F:nucleotide binding"/>
    <property type="evidence" value="ECO:0007669"/>
    <property type="project" value="InterPro"/>
</dbReference>
<dbReference type="PANTHER" id="PTHR42840:SF3">
    <property type="entry name" value="BINDING ROSSMANN FOLD OXIDOREDUCTASE, PUTATIVE (AFU_ORTHOLOGUE AFUA_2G10240)-RELATED"/>
    <property type="match status" value="1"/>
</dbReference>
<feature type="domain" description="GFO/IDH/MocA-like oxidoreductase" evidence="5">
    <location>
        <begin position="132"/>
        <end position="250"/>
    </location>
</feature>
<dbReference type="RefSeq" id="WP_196154110.1">
    <property type="nucleotide sequence ID" value="NZ_JADMLG010000031.1"/>
</dbReference>
<evidence type="ECO:0000313" key="6">
    <source>
        <dbReference type="EMBL" id="MBH0781830.1"/>
    </source>
</evidence>
<dbReference type="AlphaFoldDB" id="A0A931IKA7"/>
<dbReference type="Gene3D" id="3.40.50.720">
    <property type="entry name" value="NAD(P)-binding Rossmann-like Domain"/>
    <property type="match status" value="1"/>
</dbReference>
<accession>A0A931IKA7</accession>
<dbReference type="SUPFAM" id="SSF55347">
    <property type="entry name" value="Glyceraldehyde-3-phosphate dehydrogenase-like, C-terminal domain"/>
    <property type="match status" value="1"/>
</dbReference>
<evidence type="ECO:0000313" key="7">
    <source>
        <dbReference type="Proteomes" id="UP000655751"/>
    </source>
</evidence>
<keyword evidence="2" id="KW-0560">Oxidoreductase</keyword>
<dbReference type="InterPro" id="IPR000683">
    <property type="entry name" value="Gfo/Idh/MocA-like_OxRdtase_N"/>
</dbReference>
<evidence type="ECO:0000256" key="2">
    <source>
        <dbReference type="ARBA" id="ARBA00023002"/>
    </source>
</evidence>
<evidence type="ECO:0000259" key="5">
    <source>
        <dbReference type="Pfam" id="PF22725"/>
    </source>
</evidence>
<evidence type="ECO:0000256" key="1">
    <source>
        <dbReference type="ARBA" id="ARBA00010928"/>
    </source>
</evidence>
<dbReference type="Proteomes" id="UP000655751">
    <property type="component" value="Unassembled WGS sequence"/>
</dbReference>
<dbReference type="EMBL" id="JADMLG010000031">
    <property type="protein sequence ID" value="MBH0781830.1"/>
    <property type="molecule type" value="Genomic_DNA"/>
</dbReference>
<organism evidence="6 7">
    <name type="scientific">Nocardia bovistercoris</name>
    <dbReference type="NCBI Taxonomy" id="2785916"/>
    <lineage>
        <taxon>Bacteria</taxon>
        <taxon>Bacillati</taxon>
        <taxon>Actinomycetota</taxon>
        <taxon>Actinomycetes</taxon>
        <taxon>Mycobacteriales</taxon>
        <taxon>Nocardiaceae</taxon>
        <taxon>Nocardia</taxon>
    </lineage>
</organism>
<dbReference type="InterPro" id="IPR055170">
    <property type="entry name" value="GFO_IDH_MocA-like_dom"/>
</dbReference>
<evidence type="ECO:0000259" key="4">
    <source>
        <dbReference type="Pfam" id="PF01408"/>
    </source>
</evidence>
<dbReference type="GO" id="GO:0016491">
    <property type="term" value="F:oxidoreductase activity"/>
    <property type="evidence" value="ECO:0007669"/>
    <property type="project" value="UniProtKB-KW"/>
</dbReference>
<name>A0A931IKA7_9NOCA</name>
<dbReference type="InterPro" id="IPR036291">
    <property type="entry name" value="NAD(P)-bd_dom_sf"/>
</dbReference>
<dbReference type="PANTHER" id="PTHR42840">
    <property type="entry name" value="NAD(P)-BINDING ROSSMANN-FOLD SUPERFAMILY PROTEIN-RELATED"/>
    <property type="match status" value="1"/>
</dbReference>
<feature type="compositionally biased region" description="Polar residues" evidence="3">
    <location>
        <begin position="344"/>
        <end position="354"/>
    </location>
</feature>
<dbReference type="Gene3D" id="3.30.360.10">
    <property type="entry name" value="Dihydrodipicolinate Reductase, domain 2"/>
    <property type="match status" value="1"/>
</dbReference>
<sequence length="354" mass="38058">MIAERRVGIGLAGTGRIGTRHAEILARSPRVERLLLTDVDADRASAVAGELGVESVPDIDALLDADLDGLVVATPTDSHPELIVRAVERGIPVFCEKPVAADLAGTAAVVARLRDAPVPVQVGFQRRFDAGYRAARDAVRSGELGRLHTVRANTLDPAPPPADYLRRSGGIFRDCGVHDFDIVGWVTGREVVRVYAHGTDRGEAAFTVCGDVGTAAVLLTLDDDTLVTVSLTRRNGAGYDVRLELLGERTNLVVGLDDRTPLRSAEPGDHHTGALAYPGFLERFHRAYIEELDTFVAVAADDLPSPCPPEAALTALRIAEACELSRHERRPVDLTEIPYAPPDRSTSSAWLPNH</sequence>
<evidence type="ECO:0000256" key="3">
    <source>
        <dbReference type="SAM" id="MobiDB-lite"/>
    </source>
</evidence>